<feature type="domain" description="Calponin-homology (CH)" evidence="3">
    <location>
        <begin position="6"/>
        <end position="120"/>
    </location>
</feature>
<feature type="region of interest" description="Disordered" evidence="2">
    <location>
        <begin position="120"/>
        <end position="193"/>
    </location>
</feature>
<protein>
    <recommendedName>
        <fullName evidence="3">Calponin-homology (CH) domain-containing protein</fullName>
    </recommendedName>
</protein>
<gene>
    <name evidence="4" type="ORF">HYH03_015460</name>
</gene>
<keyword evidence="1" id="KW-0175">Coiled coil</keyword>
<proteinExistence type="predicted"/>
<evidence type="ECO:0000313" key="4">
    <source>
        <dbReference type="EMBL" id="KAG2485877.1"/>
    </source>
</evidence>
<reference evidence="4" key="1">
    <citation type="journal article" date="2020" name="bioRxiv">
        <title>Comparative genomics of Chlamydomonas.</title>
        <authorList>
            <person name="Craig R.J."/>
            <person name="Hasan A.R."/>
            <person name="Ness R.W."/>
            <person name="Keightley P.D."/>
        </authorList>
    </citation>
    <scope>NUCLEOTIDE SEQUENCE</scope>
    <source>
        <strain evidence="4">CCAP 11/70</strain>
    </source>
</reference>
<accession>A0A836BR90</accession>
<dbReference type="PANTHER" id="PTHR22545:SF0">
    <property type="entry name" value="CENTROSOMAL PROTEIN OF 95 KDA"/>
    <property type="match status" value="1"/>
</dbReference>
<feature type="region of interest" description="Disordered" evidence="2">
    <location>
        <begin position="543"/>
        <end position="569"/>
    </location>
</feature>
<feature type="coiled-coil region" evidence="1">
    <location>
        <begin position="612"/>
        <end position="673"/>
    </location>
</feature>
<sequence>MATEDGFTAEELVQACNKVLVYAGLVAKVATVEEVRVVCSSTSVFVAALEGFLQHRLEGIHRKPQTPEERAENNDRVVEALGQILSCDLSHISGRRVVEGSTEDISNLLELLSALCQGQPLVGPPLPEPKASEAGATGPSQAQAHASVGGAVASPGPSQALGATGSPSSPSRRRPASPLFDVPDDEEAAARRPDDDSWLYLHSRDLNGLSTSPTRRLSPRRQDSDDLFEEEEREARRQAQRQQQERQRSMQGGLDGRRPLSPIPEVSREGHESTRGSRETPEVAQPFRVPSDLAGYGGGHYYPRPAWPHDPHRHPAGADAYAGGRPGRGRDGRDEDEESLLKQAISQAEATLRDMGLEYEDFYYDDQDQDLERGRGRKHGTGGGRLGAAPAATQQARRNVRAAPWPDGAVGSMAQHKAFLRRARGVLEGEPGSSLDAGSQRSSLPFGSEASAGSGRLPRAVKKALKQGGPAGLVAAAAVGRRKVRVNGAIDATGRTGGPLLQPLPGTTVPPAPTAKGRRLVQRCAGAYKAVLPVAEQKRLPKQLPRGGRSYDGHSYDGHSYDGRSEDTEGLSMTQLELGEPGHPGMHLSSELASKLRYVYGLALGDPKQRAARAAAQQLRLADEQSRRAQRRELVERLASARARREAALRLNADRMRQQNAEYDKRIETLKLQRAAAEWHDQQKSAQMRRALQAELALREAFLEVIEGEKEVLLEERRTTKQAARFPAYQRAMGKAEAEYLQLYNTLESLLAAERQQRVRANREALLATKQEAKLASAVVHDRMQELLGRIARDEEAVLQRTSVATHPQSRQAMVAQIRRLLGLSGAQGY</sequence>
<dbReference type="PROSITE" id="PS50021">
    <property type="entry name" value="CH"/>
    <property type="match status" value="1"/>
</dbReference>
<feature type="compositionally biased region" description="Basic and acidic residues" evidence="2">
    <location>
        <begin position="233"/>
        <end position="248"/>
    </location>
</feature>
<comment type="caution">
    <text evidence="4">The sequence shown here is derived from an EMBL/GenBank/DDBJ whole genome shotgun (WGS) entry which is preliminary data.</text>
</comment>
<dbReference type="InterPro" id="IPR001715">
    <property type="entry name" value="CH_dom"/>
</dbReference>
<dbReference type="OrthoDB" id="545730at2759"/>
<dbReference type="AlphaFoldDB" id="A0A836BR90"/>
<feature type="region of interest" description="Disordered" evidence="2">
    <location>
        <begin position="206"/>
        <end position="292"/>
    </location>
</feature>
<feature type="region of interest" description="Disordered" evidence="2">
    <location>
        <begin position="430"/>
        <end position="455"/>
    </location>
</feature>
<feature type="compositionally biased region" description="Basic and acidic residues" evidence="2">
    <location>
        <begin position="549"/>
        <end position="567"/>
    </location>
</feature>
<dbReference type="InterPro" id="IPR044039">
    <property type="entry name" value="DUF5745"/>
</dbReference>
<dbReference type="Pfam" id="PF19016">
    <property type="entry name" value="DUF5745"/>
    <property type="match status" value="1"/>
</dbReference>
<dbReference type="Proteomes" id="UP000612055">
    <property type="component" value="Unassembled WGS sequence"/>
</dbReference>
<evidence type="ECO:0000259" key="3">
    <source>
        <dbReference type="PROSITE" id="PS50021"/>
    </source>
</evidence>
<evidence type="ECO:0000256" key="2">
    <source>
        <dbReference type="SAM" id="MobiDB-lite"/>
    </source>
</evidence>
<evidence type="ECO:0000256" key="1">
    <source>
        <dbReference type="SAM" id="Coils"/>
    </source>
</evidence>
<keyword evidence="5" id="KW-1185">Reference proteome</keyword>
<feature type="region of interest" description="Disordered" evidence="2">
    <location>
        <begin position="368"/>
        <end position="392"/>
    </location>
</feature>
<dbReference type="EMBL" id="JAEHOE010000121">
    <property type="protein sequence ID" value="KAG2485877.1"/>
    <property type="molecule type" value="Genomic_DNA"/>
</dbReference>
<organism evidence="4 5">
    <name type="scientific">Edaphochlamys debaryana</name>
    <dbReference type="NCBI Taxonomy" id="47281"/>
    <lineage>
        <taxon>Eukaryota</taxon>
        <taxon>Viridiplantae</taxon>
        <taxon>Chlorophyta</taxon>
        <taxon>core chlorophytes</taxon>
        <taxon>Chlorophyceae</taxon>
        <taxon>CS clade</taxon>
        <taxon>Chlamydomonadales</taxon>
        <taxon>Chlamydomonadales incertae sedis</taxon>
        <taxon>Edaphochlamys</taxon>
    </lineage>
</organism>
<feature type="compositionally biased region" description="Polar residues" evidence="2">
    <location>
        <begin position="436"/>
        <end position="445"/>
    </location>
</feature>
<dbReference type="GO" id="GO:0000922">
    <property type="term" value="C:spindle pole"/>
    <property type="evidence" value="ECO:0007669"/>
    <property type="project" value="InterPro"/>
</dbReference>
<feature type="compositionally biased region" description="Basic and acidic residues" evidence="2">
    <location>
        <begin position="266"/>
        <end position="281"/>
    </location>
</feature>
<dbReference type="PANTHER" id="PTHR22545">
    <property type="entry name" value="CENTROSOMAL PROTEIN OF 95 KDA"/>
    <property type="match status" value="1"/>
</dbReference>
<name>A0A836BR90_9CHLO</name>
<evidence type="ECO:0000313" key="5">
    <source>
        <dbReference type="Proteomes" id="UP000612055"/>
    </source>
</evidence>
<dbReference type="InterPro" id="IPR026619">
    <property type="entry name" value="CEP95"/>
</dbReference>
<feature type="region of interest" description="Disordered" evidence="2">
    <location>
        <begin position="305"/>
        <end position="337"/>
    </location>
</feature>